<feature type="compositionally biased region" description="Gly residues" evidence="5">
    <location>
        <begin position="1209"/>
        <end position="1218"/>
    </location>
</feature>
<evidence type="ECO:0000259" key="6">
    <source>
        <dbReference type="PROSITE" id="PS50865"/>
    </source>
</evidence>
<evidence type="ECO:0000313" key="9">
    <source>
        <dbReference type="Proteomes" id="UP000006039"/>
    </source>
</evidence>
<dbReference type="RefSeq" id="XP_009221661.1">
    <property type="nucleotide sequence ID" value="XM_009223397.1"/>
</dbReference>
<dbReference type="STRING" id="644352.J3NWC9"/>
<keyword evidence="2 4" id="KW-0863">Zinc-finger</keyword>
<gene>
    <name evidence="8" type="primary">20346051</name>
    <name evidence="7" type="ORF">GGTG_05593</name>
</gene>
<dbReference type="GO" id="GO:0005634">
    <property type="term" value="C:nucleus"/>
    <property type="evidence" value="ECO:0007669"/>
    <property type="project" value="TreeGrafter"/>
</dbReference>
<accession>J3NWC9</accession>
<dbReference type="PANTHER" id="PTHR10237:SF15">
    <property type="entry name" value="LD37257P"/>
    <property type="match status" value="1"/>
</dbReference>
<dbReference type="PROSITE" id="PS50865">
    <property type="entry name" value="ZF_MYND_2"/>
    <property type="match status" value="1"/>
</dbReference>
<feature type="region of interest" description="Disordered" evidence="5">
    <location>
        <begin position="1191"/>
        <end position="1222"/>
    </location>
</feature>
<reference evidence="8" key="5">
    <citation type="submission" date="2018-04" db="UniProtKB">
        <authorList>
            <consortium name="EnsemblFungi"/>
        </authorList>
    </citation>
    <scope>IDENTIFICATION</scope>
    <source>
        <strain evidence="8">R3-111a-1</strain>
    </source>
</reference>
<reference evidence="9" key="1">
    <citation type="submission" date="2010-07" db="EMBL/GenBank/DDBJ databases">
        <title>The genome sequence of Gaeumannomyces graminis var. tritici strain R3-111a-1.</title>
        <authorList>
            <consortium name="The Broad Institute Genome Sequencing Platform"/>
            <person name="Ma L.-J."/>
            <person name="Dead R."/>
            <person name="Young S."/>
            <person name="Zeng Q."/>
            <person name="Koehrsen M."/>
            <person name="Alvarado L."/>
            <person name="Berlin A."/>
            <person name="Chapman S.B."/>
            <person name="Chen Z."/>
            <person name="Freedman E."/>
            <person name="Gellesch M."/>
            <person name="Goldberg J."/>
            <person name="Griggs A."/>
            <person name="Gujja S."/>
            <person name="Heilman E.R."/>
            <person name="Heiman D."/>
            <person name="Hepburn T."/>
            <person name="Howarth C."/>
            <person name="Jen D."/>
            <person name="Larson L."/>
            <person name="Mehta T."/>
            <person name="Neiman D."/>
            <person name="Pearson M."/>
            <person name="Roberts A."/>
            <person name="Saif S."/>
            <person name="Shea T."/>
            <person name="Shenoy N."/>
            <person name="Sisk P."/>
            <person name="Stolte C."/>
            <person name="Sykes S."/>
            <person name="Walk T."/>
            <person name="White J."/>
            <person name="Yandava C."/>
            <person name="Haas B."/>
            <person name="Nusbaum C."/>
            <person name="Birren B."/>
        </authorList>
    </citation>
    <scope>NUCLEOTIDE SEQUENCE [LARGE SCALE GENOMIC DNA]</scope>
    <source>
        <strain evidence="9">R3-111a-1</strain>
    </source>
</reference>
<dbReference type="GeneID" id="20346051"/>
<evidence type="ECO:0000256" key="5">
    <source>
        <dbReference type="SAM" id="MobiDB-lite"/>
    </source>
</evidence>
<dbReference type="EnsemblFungi" id="EJT75661">
    <property type="protein sequence ID" value="EJT75661"/>
    <property type="gene ID" value="GGTG_05593"/>
</dbReference>
<dbReference type="InterPro" id="IPR027974">
    <property type="entry name" value="DUF4470"/>
</dbReference>
<keyword evidence="3" id="KW-0862">Zinc</keyword>
<evidence type="ECO:0000256" key="1">
    <source>
        <dbReference type="ARBA" id="ARBA00022723"/>
    </source>
</evidence>
<dbReference type="SUPFAM" id="SSF144232">
    <property type="entry name" value="HIT/MYND zinc finger-like"/>
    <property type="match status" value="1"/>
</dbReference>
<dbReference type="Pfam" id="PF01753">
    <property type="entry name" value="zf-MYND"/>
    <property type="match status" value="1"/>
</dbReference>
<evidence type="ECO:0000256" key="2">
    <source>
        <dbReference type="ARBA" id="ARBA00022771"/>
    </source>
</evidence>
<evidence type="ECO:0000256" key="3">
    <source>
        <dbReference type="ARBA" id="ARBA00022833"/>
    </source>
</evidence>
<dbReference type="EMBL" id="GL385397">
    <property type="protein sequence ID" value="EJT75661.1"/>
    <property type="molecule type" value="Genomic_DNA"/>
</dbReference>
<evidence type="ECO:0000256" key="4">
    <source>
        <dbReference type="PROSITE-ProRule" id="PRU00134"/>
    </source>
</evidence>
<feature type="domain" description="MYND-type" evidence="6">
    <location>
        <begin position="1232"/>
        <end position="1287"/>
    </location>
</feature>
<reference evidence="7" key="3">
    <citation type="submission" date="2010-09" db="EMBL/GenBank/DDBJ databases">
        <title>Annotation of Gaeumannomyces graminis var. tritici R3-111a-1.</title>
        <authorList>
            <consortium name="The Broad Institute Genome Sequencing Platform"/>
            <person name="Ma L.-J."/>
            <person name="Dead R."/>
            <person name="Young S.K."/>
            <person name="Zeng Q."/>
            <person name="Gargeya S."/>
            <person name="Fitzgerald M."/>
            <person name="Haas B."/>
            <person name="Abouelleil A."/>
            <person name="Alvarado L."/>
            <person name="Arachchi H.M."/>
            <person name="Berlin A."/>
            <person name="Brown A."/>
            <person name="Chapman S.B."/>
            <person name="Chen Z."/>
            <person name="Dunbar C."/>
            <person name="Freedman E."/>
            <person name="Gearin G."/>
            <person name="Gellesch M."/>
            <person name="Goldberg J."/>
            <person name="Griggs A."/>
            <person name="Gujja S."/>
            <person name="Heiman D."/>
            <person name="Howarth C."/>
            <person name="Larson L."/>
            <person name="Lui A."/>
            <person name="MacDonald P.J.P."/>
            <person name="Mehta T."/>
            <person name="Montmayeur A."/>
            <person name="Murphy C."/>
            <person name="Neiman D."/>
            <person name="Pearson M."/>
            <person name="Priest M."/>
            <person name="Roberts A."/>
            <person name="Saif S."/>
            <person name="Shea T."/>
            <person name="Shenoy N."/>
            <person name="Sisk P."/>
            <person name="Stolte C."/>
            <person name="Sykes S."/>
            <person name="Yandava C."/>
            <person name="Wortman J."/>
            <person name="Nusbaum C."/>
            <person name="Birren B."/>
        </authorList>
    </citation>
    <scope>NUCLEOTIDE SEQUENCE</scope>
    <source>
        <strain evidence="7">R3-111a-1</strain>
    </source>
</reference>
<protein>
    <recommendedName>
        <fullName evidence="6">MYND-type domain-containing protein</fullName>
    </recommendedName>
</protein>
<evidence type="ECO:0000313" key="8">
    <source>
        <dbReference type="EnsemblFungi" id="EJT75661"/>
    </source>
</evidence>
<keyword evidence="1" id="KW-0479">Metal-binding</keyword>
<evidence type="ECO:0000313" key="7">
    <source>
        <dbReference type="EMBL" id="EJT75661.1"/>
    </source>
</evidence>
<dbReference type="InterPro" id="IPR002893">
    <property type="entry name" value="Znf_MYND"/>
</dbReference>
<sequence length="1296" mass="139639">MLTPCITQPVDYLYALGNTPAINVARAVPPGVNADILLLGCGDVRNLLYTAYAEKGMPPRKLDVTCCDSNDFILARNAIFLSFLVDGIRPGQYSKLRSLYYDLFVDEAVIELFRTHLHKLAEAAGSWETWNGGPYGSVIKFADHHTFLIFRRILSKLSYAASTDGIASNFNKYQASLMATWREMRGNTGVQGSVITALRSAAPLSLRLSDESIASDVTVSYNQYWNNAMDSPPTDRANPLFALPLVRGESVLHSGTDPVAGFHLATAFAPLMPGSPVRMDSAARHSIPKSKWAMQELFREWTQALQETISHGRFVVRLVSTDALSLCHTLRYCAAKDPERPSAGLYRRQLSAQALELDQGQYGGAAKDTAAPVTFDAIDSSNLADSLGAFNILFSAGPLLKPAPWAALSTEMLRSPEVDERESFAKLLPGGTLTLAHILGFTVAEYWTNTTTAGGGLEVIGSMLKGSDGGPARMFPGRMTWVPDTQLSGLGNTAPSRLKLDTDTAIGITGRVYADMFDAENVKTLMRSTADQTLPRRGGMPQSHRGTFVALLKALMSTVDTDWDAVNRALIEKNYSDTAIIMGNNYGQELVTLMHLHGVFTEQWLLSEVKTDPQHSPARYQKWARIPEIMAVTLVVPLEAVKKTFLVAAGARPALSFQVTLKSSRGAWVNYFGCAQMSIGTVEAQGSPQSEDFKVSVKEDRNGWTGNSPVVVSFYCPTSALQVEPTSALISLDVQPTLQAIRMLNGRPGNPKMVFQTNLCDSSAVFFSRYLPGHSSYPIVSTYKEPAGDSRSDKPSSLSMDAATGEIAALTGRVDITDEEGRKLLADKVPIQLRQTSPFIIEVVFGDDDLVYPLHFKLPVENQGSRTRIARTSGYVEVVAPLAKPTESEHLQGFMHPMAIAARASEEEDVTTVPSVLSSTLPYVNLDMLPSLVVSSQDKQPIRWLTTLASHIFSNRERRIREQVQNSDITDALKLTPAGTARTNFKESLFSMFMVASGLQGGQTGLFALEKPDSAGGGNAGVQMLVVVSALRLDCAGGTVIADAAVLPLTRSLLAGDADLRAFLALSQSFEVCYLKVDDAELALWRRALPAMAERCRTWEHDAAAGACEYGAAGVSLPLPEEGGVGVPGGSPVFCSCGRGRLPADFVSIPQWDEAARPHATRVALGLVFAAPFVEEVVDQVALAELRAIRDGDHHPPAPGPSAASSDGPGEGSSGGGVTSAARHALPDSDRCLTCGALDGSPVASSPSPLPSAADVVSLSRCNGCRRAKYCSRDCQRKDWKRHKPECVPDVLGSTI</sequence>
<name>J3NWC9_GAET3</name>
<proteinExistence type="predicted"/>
<dbReference type="VEuPathDB" id="FungiDB:GGTG_05593"/>
<dbReference type="PANTHER" id="PTHR10237">
    <property type="entry name" value="DEFORMED EPIDERMAL AUTOREGULATORY FACTOR 1 HOMOLOG SUPPRESSIN"/>
    <property type="match status" value="1"/>
</dbReference>
<dbReference type="Proteomes" id="UP000006039">
    <property type="component" value="Unassembled WGS sequence"/>
</dbReference>
<dbReference type="Gene3D" id="6.10.140.2220">
    <property type="match status" value="1"/>
</dbReference>
<dbReference type="OrthoDB" id="432970at2759"/>
<reference evidence="8" key="4">
    <citation type="journal article" date="2015" name="G3 (Bethesda)">
        <title>Genome sequences of three phytopathogenic species of the Magnaporthaceae family of fungi.</title>
        <authorList>
            <person name="Okagaki L.H."/>
            <person name="Nunes C.C."/>
            <person name="Sailsbery J."/>
            <person name="Clay B."/>
            <person name="Brown D."/>
            <person name="John T."/>
            <person name="Oh Y."/>
            <person name="Young N."/>
            <person name="Fitzgerald M."/>
            <person name="Haas B.J."/>
            <person name="Zeng Q."/>
            <person name="Young S."/>
            <person name="Adiconis X."/>
            <person name="Fan L."/>
            <person name="Levin J.Z."/>
            <person name="Mitchell T.K."/>
            <person name="Okubara P.A."/>
            <person name="Farman M.L."/>
            <person name="Kohn L.M."/>
            <person name="Birren B."/>
            <person name="Ma L.-J."/>
            <person name="Dean R.A."/>
        </authorList>
    </citation>
    <scope>NUCLEOTIDE SEQUENCE</scope>
    <source>
        <strain evidence="8">R3-111a-1</strain>
    </source>
</reference>
<dbReference type="HOGENOM" id="CLU_007974_0_1_1"/>
<dbReference type="GO" id="GO:0000981">
    <property type="term" value="F:DNA-binding transcription factor activity, RNA polymerase II-specific"/>
    <property type="evidence" value="ECO:0007669"/>
    <property type="project" value="TreeGrafter"/>
</dbReference>
<dbReference type="InterPro" id="IPR024119">
    <property type="entry name" value="TF_DEAF-1"/>
</dbReference>
<dbReference type="eggNOG" id="ENOG502SE9H">
    <property type="taxonomic scope" value="Eukaryota"/>
</dbReference>
<reference evidence="7" key="2">
    <citation type="submission" date="2010-07" db="EMBL/GenBank/DDBJ databases">
        <authorList>
            <consortium name="The Broad Institute Genome Sequencing Platform"/>
            <consortium name="Broad Institute Genome Sequencing Center for Infectious Disease"/>
            <person name="Ma L.-J."/>
            <person name="Dead R."/>
            <person name="Young S."/>
            <person name="Zeng Q."/>
            <person name="Koehrsen M."/>
            <person name="Alvarado L."/>
            <person name="Berlin A."/>
            <person name="Chapman S.B."/>
            <person name="Chen Z."/>
            <person name="Freedman E."/>
            <person name="Gellesch M."/>
            <person name="Goldberg J."/>
            <person name="Griggs A."/>
            <person name="Gujja S."/>
            <person name="Heilman E.R."/>
            <person name="Heiman D."/>
            <person name="Hepburn T."/>
            <person name="Howarth C."/>
            <person name="Jen D."/>
            <person name="Larson L."/>
            <person name="Mehta T."/>
            <person name="Neiman D."/>
            <person name="Pearson M."/>
            <person name="Roberts A."/>
            <person name="Saif S."/>
            <person name="Shea T."/>
            <person name="Shenoy N."/>
            <person name="Sisk P."/>
            <person name="Stolte C."/>
            <person name="Sykes S."/>
            <person name="Walk T."/>
            <person name="White J."/>
            <person name="Yandava C."/>
            <person name="Haas B."/>
            <person name="Nusbaum C."/>
            <person name="Birren B."/>
        </authorList>
    </citation>
    <scope>NUCLEOTIDE SEQUENCE</scope>
    <source>
        <strain evidence="7">R3-111a-1</strain>
    </source>
</reference>
<dbReference type="GO" id="GO:0008270">
    <property type="term" value="F:zinc ion binding"/>
    <property type="evidence" value="ECO:0007669"/>
    <property type="project" value="UniProtKB-KW"/>
</dbReference>
<dbReference type="Pfam" id="PF14737">
    <property type="entry name" value="DUF4470"/>
    <property type="match status" value="1"/>
</dbReference>
<organism evidence="7">
    <name type="scientific">Gaeumannomyces tritici (strain R3-111a-1)</name>
    <name type="common">Wheat and barley take-all root rot fungus</name>
    <name type="synonym">Gaeumannomyces graminis var. tritici</name>
    <dbReference type="NCBI Taxonomy" id="644352"/>
    <lineage>
        <taxon>Eukaryota</taxon>
        <taxon>Fungi</taxon>
        <taxon>Dikarya</taxon>
        <taxon>Ascomycota</taxon>
        <taxon>Pezizomycotina</taxon>
        <taxon>Sordariomycetes</taxon>
        <taxon>Sordariomycetidae</taxon>
        <taxon>Magnaporthales</taxon>
        <taxon>Magnaporthaceae</taxon>
        <taxon>Gaeumannomyces</taxon>
    </lineage>
</organism>
<keyword evidence="9" id="KW-1185">Reference proteome</keyword>